<evidence type="ECO:0000256" key="1">
    <source>
        <dbReference type="ARBA" id="ARBA00004418"/>
    </source>
</evidence>
<name>A0A1Y6AEV4_9BACI</name>
<dbReference type="GO" id="GO:0042597">
    <property type="term" value="C:periplasmic space"/>
    <property type="evidence" value="ECO:0007669"/>
    <property type="project" value="UniProtKB-SubCell"/>
</dbReference>
<organism evidence="8 9">
    <name type="scientific">Bacillus pacificus</name>
    <dbReference type="NCBI Taxonomy" id="2026187"/>
    <lineage>
        <taxon>Bacteria</taxon>
        <taxon>Bacillati</taxon>
        <taxon>Bacillota</taxon>
        <taxon>Bacilli</taxon>
        <taxon>Bacillales</taxon>
        <taxon>Bacillaceae</taxon>
        <taxon>Bacillus</taxon>
        <taxon>Bacillus cereus group</taxon>
    </lineage>
</organism>
<dbReference type="SUPFAM" id="SSF53850">
    <property type="entry name" value="Periplasmic binding protein-like II"/>
    <property type="match status" value="1"/>
</dbReference>
<feature type="chain" id="PRO_5039499014" evidence="6">
    <location>
        <begin position="21"/>
        <end position="340"/>
    </location>
</feature>
<keyword evidence="3 6" id="KW-0732">Signal</keyword>
<comment type="subcellular location">
    <subcellularLocation>
        <location evidence="1">Periplasm</location>
    </subcellularLocation>
</comment>
<dbReference type="InterPro" id="IPR015168">
    <property type="entry name" value="SsuA/THI5"/>
</dbReference>
<protein>
    <submittedName>
        <fullName evidence="8">Alkanesulfonate transporter substrate-binding subunit</fullName>
    </submittedName>
</protein>
<evidence type="ECO:0000256" key="2">
    <source>
        <dbReference type="ARBA" id="ARBA00010742"/>
    </source>
</evidence>
<evidence type="ECO:0000313" key="9">
    <source>
        <dbReference type="Proteomes" id="UP000194499"/>
    </source>
</evidence>
<dbReference type="Gene3D" id="3.40.190.10">
    <property type="entry name" value="Periplasmic binding protein-like II"/>
    <property type="match status" value="2"/>
</dbReference>
<keyword evidence="4" id="KW-0564">Palmitate</keyword>
<dbReference type="InterPro" id="IPR001638">
    <property type="entry name" value="Solute-binding_3/MltF_N"/>
</dbReference>
<feature type="signal peptide" evidence="6">
    <location>
        <begin position="1"/>
        <end position="20"/>
    </location>
</feature>
<accession>A0A1Y6AEV4</accession>
<dbReference type="PANTHER" id="PTHR30024:SF47">
    <property type="entry name" value="TAURINE-BINDING PERIPLASMIC PROTEIN"/>
    <property type="match status" value="1"/>
</dbReference>
<evidence type="ECO:0000259" key="7">
    <source>
        <dbReference type="SMART" id="SM00062"/>
    </source>
</evidence>
<dbReference type="Proteomes" id="UP000194499">
    <property type="component" value="Unassembled WGS sequence"/>
</dbReference>
<dbReference type="AlphaFoldDB" id="A0A1Y6AEV4"/>
<sequence length="340" mass="37471">MVKLKPLFLSLSMITSLAVAGCSSFSKESAGTTKSNGKETATVKMAIDTAAGGSFQFRAAEKQGYFEKNSIKAQLSNFAYGIDTVNAVLTEQADTGLAADYALLNSLGKGDMVVISTLTRGNEKSSQDNELLVREGIKTENDLKGKKLGVPKGTVTEYVWAKYLVAKHINEKDITFVPYSTPDEAIVGMKNGDIDAVWSSGALKDKFKNIKGVTKLGDLESAGVTIDSYLLAKRSFVEKNPKAFENALKALSEGIKYVENNKKETAKLAFEQLKLPEKDALKDIERQNYVLGFTKEDAKHLEDMKKWLEEKGKLKDKYELKDKIDLESLKKAFPESVTYK</sequence>
<evidence type="ECO:0000256" key="4">
    <source>
        <dbReference type="ARBA" id="ARBA00023139"/>
    </source>
</evidence>
<proteinExistence type="inferred from homology"/>
<evidence type="ECO:0000313" key="8">
    <source>
        <dbReference type="EMBL" id="SME32485.1"/>
    </source>
</evidence>
<reference evidence="9" key="1">
    <citation type="submission" date="2017-04" db="EMBL/GenBank/DDBJ databases">
        <authorList>
            <person name="Criscuolo A."/>
        </authorList>
    </citation>
    <scope>NUCLEOTIDE SEQUENCE [LARGE SCALE GENOMIC DNA]</scope>
</reference>
<feature type="domain" description="Solute-binding protein family 3/N-terminal" evidence="7">
    <location>
        <begin position="42"/>
        <end position="261"/>
    </location>
</feature>
<comment type="similarity">
    <text evidence="2">Belongs to the bacterial solute-binding protein SsuA/TauA family.</text>
</comment>
<evidence type="ECO:0000256" key="3">
    <source>
        <dbReference type="ARBA" id="ARBA00022729"/>
    </source>
</evidence>
<keyword evidence="5" id="KW-0449">Lipoprotein</keyword>
<evidence type="ECO:0000256" key="5">
    <source>
        <dbReference type="ARBA" id="ARBA00023288"/>
    </source>
</evidence>
<evidence type="ECO:0000256" key="6">
    <source>
        <dbReference type="SAM" id="SignalP"/>
    </source>
</evidence>
<dbReference type="PANTHER" id="PTHR30024">
    <property type="entry name" value="ALIPHATIC SULFONATES-BINDING PROTEIN-RELATED"/>
    <property type="match status" value="1"/>
</dbReference>
<gene>
    <name evidence="8" type="ORF">BACERE00191_04563</name>
</gene>
<dbReference type="RefSeq" id="WP_088106654.1">
    <property type="nucleotide sequence ID" value="NZ_CP093424.1"/>
</dbReference>
<dbReference type="GO" id="GO:0042918">
    <property type="term" value="P:alkanesulfonate transmembrane transport"/>
    <property type="evidence" value="ECO:0007669"/>
    <property type="project" value="TreeGrafter"/>
</dbReference>
<dbReference type="PROSITE" id="PS51257">
    <property type="entry name" value="PROKAR_LIPOPROTEIN"/>
    <property type="match status" value="1"/>
</dbReference>
<dbReference type="SMART" id="SM00062">
    <property type="entry name" value="PBPb"/>
    <property type="match status" value="1"/>
</dbReference>
<dbReference type="EMBL" id="FWZB01000046">
    <property type="protein sequence ID" value="SME32485.1"/>
    <property type="molecule type" value="Genomic_DNA"/>
</dbReference>
<dbReference type="Pfam" id="PF09084">
    <property type="entry name" value="NMT1"/>
    <property type="match status" value="1"/>
</dbReference>